<feature type="coiled-coil region" evidence="1">
    <location>
        <begin position="49"/>
        <end position="90"/>
    </location>
</feature>
<keyword evidence="1" id="KW-0175">Coiled coil</keyword>
<evidence type="ECO:0000313" key="3">
    <source>
        <dbReference type="Proteomes" id="UP000054729"/>
    </source>
</evidence>
<protein>
    <submittedName>
        <fullName evidence="2">Uncharacterized protein</fullName>
    </submittedName>
</protein>
<organism evidence="2 3">
    <name type="scientific">Legionella waltersii</name>
    <dbReference type="NCBI Taxonomy" id="66969"/>
    <lineage>
        <taxon>Bacteria</taxon>
        <taxon>Pseudomonadati</taxon>
        <taxon>Pseudomonadota</taxon>
        <taxon>Gammaproteobacteria</taxon>
        <taxon>Legionellales</taxon>
        <taxon>Legionellaceae</taxon>
        <taxon>Legionella</taxon>
    </lineage>
</organism>
<dbReference type="EMBL" id="LNZB01000041">
    <property type="protein sequence ID" value="KTD78474.1"/>
    <property type="molecule type" value="Genomic_DNA"/>
</dbReference>
<feature type="coiled-coil region" evidence="1">
    <location>
        <begin position="122"/>
        <end position="149"/>
    </location>
</feature>
<sequence>MSKFPYKTSHALREYFENLPLNKLMELKLSYAPHFEQLDKEKAMIADSIQKKSNELSRVENRITIHEQALAEVETAQSIYEQNLSNIRDERADIDRVMGLRSLGISPIDSYNSTKLHLLRLQIEINSEIDRLNRRLSELQDKTLKAVSELSILTDVIEKKTAVQESNVSPNYAFN</sequence>
<keyword evidence="3" id="KW-1185">Reference proteome</keyword>
<dbReference type="AlphaFoldDB" id="A0A0W1AAT8"/>
<comment type="caution">
    <text evidence="2">The sequence shown here is derived from an EMBL/GenBank/DDBJ whole genome shotgun (WGS) entry which is preliminary data.</text>
</comment>
<dbReference type="OrthoDB" id="5650543at2"/>
<dbReference type="STRING" id="66969.Lwal_1909"/>
<gene>
    <name evidence="2" type="ORF">Lwal_1909</name>
</gene>
<evidence type="ECO:0000256" key="1">
    <source>
        <dbReference type="SAM" id="Coils"/>
    </source>
</evidence>
<dbReference type="PATRIC" id="fig|66969.6.peg.2074"/>
<dbReference type="RefSeq" id="WP_058480558.1">
    <property type="nucleotide sequence ID" value="NZ_CAAAIQ010000004.1"/>
</dbReference>
<accession>A0A0W1AAT8</accession>
<dbReference type="Proteomes" id="UP000054729">
    <property type="component" value="Unassembled WGS sequence"/>
</dbReference>
<reference evidence="2 3" key="1">
    <citation type="submission" date="2015-11" db="EMBL/GenBank/DDBJ databases">
        <title>Genomic analysis of 38 Legionella species identifies large and diverse effector repertoires.</title>
        <authorList>
            <person name="Burstein D."/>
            <person name="Amaro F."/>
            <person name="Zusman T."/>
            <person name="Lifshitz Z."/>
            <person name="Cohen O."/>
            <person name="Gilbert J.A."/>
            <person name="Pupko T."/>
            <person name="Shuman H.A."/>
            <person name="Segal G."/>
        </authorList>
    </citation>
    <scope>NUCLEOTIDE SEQUENCE [LARGE SCALE GENOMIC DNA]</scope>
    <source>
        <strain evidence="2 3">ATCC 51914</strain>
    </source>
</reference>
<name>A0A0W1AAT8_9GAMM</name>
<proteinExistence type="predicted"/>
<evidence type="ECO:0000313" key="2">
    <source>
        <dbReference type="EMBL" id="KTD78474.1"/>
    </source>
</evidence>